<dbReference type="GO" id="GO:0022857">
    <property type="term" value="F:transmembrane transporter activity"/>
    <property type="evidence" value="ECO:0007669"/>
    <property type="project" value="InterPro"/>
</dbReference>
<evidence type="ECO:0000313" key="5">
    <source>
        <dbReference type="Proteomes" id="UP001071230"/>
    </source>
</evidence>
<evidence type="ECO:0000313" key="4">
    <source>
        <dbReference type="EMBL" id="CEJ06501.1"/>
    </source>
</evidence>
<dbReference type="RefSeq" id="WP_240986611.1">
    <property type="nucleotide sequence ID" value="NZ_CDGJ01000029.1"/>
</dbReference>
<organism evidence="3">
    <name type="scientific">Acididesulfobacillus acetoxydans</name>
    <dbReference type="NCBI Taxonomy" id="1561005"/>
    <lineage>
        <taxon>Bacteria</taxon>
        <taxon>Bacillati</taxon>
        <taxon>Bacillota</taxon>
        <taxon>Clostridia</taxon>
        <taxon>Eubacteriales</taxon>
        <taxon>Peptococcaceae</taxon>
        <taxon>Acididesulfobacillus</taxon>
    </lineage>
</organism>
<evidence type="ECO:0000256" key="1">
    <source>
        <dbReference type="ARBA" id="ARBA00004651"/>
    </source>
</evidence>
<dbReference type="AlphaFoldDB" id="A0A8S0WIJ7"/>
<dbReference type="SUPFAM" id="SSF103473">
    <property type="entry name" value="MFS general substrate transporter"/>
    <property type="match status" value="1"/>
</dbReference>
<protein>
    <submittedName>
        <fullName evidence="4">Major facilitator superfamily domain, general substrate transporter</fullName>
    </submittedName>
    <submittedName>
        <fullName evidence="3">Major facilitator superfamily transporter</fullName>
    </submittedName>
</protein>
<name>A0A8S0WIJ7_9FIRM</name>
<dbReference type="KEGG" id="aacx:DEACI_4225"/>
<reference evidence="4" key="1">
    <citation type="submission" date="2014-11" db="EMBL/GenBank/DDBJ databases">
        <authorList>
            <person name="Hornung B.V."/>
        </authorList>
    </citation>
    <scope>NUCLEOTIDE SEQUENCE</scope>
    <source>
        <strain evidence="4">INE</strain>
    </source>
</reference>
<sequence length="109" mass="11805">MLPAFLSFAGHFTYPVLMPFYLQTVLNYSATQVGILMAAFPLAMAIAAPLSGYASDKYGPVAGGLNALVRNVGMIVREPAPAALRKAPVCLFQPQEIITFFSSHRQRQS</sequence>
<keyword evidence="2" id="KW-0812">Transmembrane</keyword>
<dbReference type="Gene3D" id="1.20.1250.20">
    <property type="entry name" value="MFS general substrate transporter like domains"/>
    <property type="match status" value="1"/>
</dbReference>
<reference evidence="3" key="2">
    <citation type="submission" date="2020-01" db="EMBL/GenBank/DDBJ databases">
        <authorList>
            <person name="Hornung B."/>
        </authorList>
    </citation>
    <scope>NUCLEOTIDE SEQUENCE</scope>
    <source>
        <strain evidence="3">PacBioINE</strain>
    </source>
</reference>
<gene>
    <name evidence="4" type="ORF">DEACI_0949</name>
    <name evidence="3" type="ORF">DEACI_4225</name>
</gene>
<dbReference type="Proteomes" id="UP000836597">
    <property type="component" value="Chromosome"/>
</dbReference>
<proteinExistence type="predicted"/>
<keyword evidence="5" id="KW-1185">Reference proteome</keyword>
<dbReference type="InterPro" id="IPR036259">
    <property type="entry name" value="MFS_trans_sf"/>
</dbReference>
<accession>A0A8S0WIJ7</accession>
<dbReference type="InterPro" id="IPR011701">
    <property type="entry name" value="MFS"/>
</dbReference>
<dbReference type="Pfam" id="PF07690">
    <property type="entry name" value="MFS_1"/>
    <property type="match status" value="1"/>
</dbReference>
<evidence type="ECO:0000256" key="2">
    <source>
        <dbReference type="SAM" id="Phobius"/>
    </source>
</evidence>
<keyword evidence="2" id="KW-1133">Transmembrane helix</keyword>
<keyword evidence="2" id="KW-0472">Membrane</keyword>
<dbReference type="EMBL" id="LR746496">
    <property type="protein sequence ID" value="CAA7603402.1"/>
    <property type="molecule type" value="Genomic_DNA"/>
</dbReference>
<dbReference type="EMBL" id="CDGJ01000029">
    <property type="protein sequence ID" value="CEJ06501.1"/>
    <property type="molecule type" value="Genomic_DNA"/>
</dbReference>
<comment type="subcellular location">
    <subcellularLocation>
        <location evidence="1">Cell membrane</location>
        <topology evidence="1">Multi-pass membrane protein</topology>
    </subcellularLocation>
</comment>
<feature type="transmembrane region" description="Helical" evidence="2">
    <location>
        <begin position="20"/>
        <end position="48"/>
    </location>
</feature>
<dbReference type="GO" id="GO:0005886">
    <property type="term" value="C:plasma membrane"/>
    <property type="evidence" value="ECO:0007669"/>
    <property type="project" value="UniProtKB-SubCell"/>
</dbReference>
<dbReference type="Proteomes" id="UP001071230">
    <property type="component" value="Unassembled WGS sequence"/>
</dbReference>
<evidence type="ECO:0000313" key="3">
    <source>
        <dbReference type="EMBL" id="CAA7603402.1"/>
    </source>
</evidence>